<proteinExistence type="predicted"/>
<organism evidence="1 2">
    <name type="scientific">Escherichia phage vB_EcoS_NBD2</name>
    <dbReference type="NCBI Taxonomy" id="1852563"/>
    <lineage>
        <taxon>Viruses</taxon>
        <taxon>Duplodnaviria</taxon>
        <taxon>Heunggongvirae</taxon>
        <taxon>Uroviricota</taxon>
        <taxon>Caudoviricetes</taxon>
        <taxon>Drexlerviridae</taxon>
        <taxon>Vilniusvirus</taxon>
        <taxon>Vilniusvirus NBD2</taxon>
    </lineage>
</organism>
<evidence type="ECO:0000313" key="1">
    <source>
        <dbReference type="EMBL" id="ANM45847.1"/>
    </source>
</evidence>
<accession>A0A192Y871</accession>
<sequence>MSSAEKCRLIRLNQAACRFARSVNFATIWLTMIIAECTSSRTPKRGKSLSALAALVSVRSGSTIAVKIAGAKTNDSTNC</sequence>
<dbReference type="GeneID" id="29079435"/>
<dbReference type="KEGG" id="vg:29079435"/>
<reference evidence="1 2" key="1">
    <citation type="submission" date="2016-04" db="EMBL/GenBank/DDBJ databases">
        <title>Complete Genome of E. coli phage vB_EcoS_NBD2.</title>
        <authorList>
            <person name="Truncaite L."/>
            <person name="Kaliniene L."/>
            <person name="Zajanckauskaite A."/>
            <person name="Meskys R."/>
        </authorList>
    </citation>
    <scope>NUCLEOTIDE SEQUENCE [LARGE SCALE GENOMIC DNA]</scope>
</reference>
<gene>
    <name evidence="1" type="ORF">NBD2_05</name>
</gene>
<dbReference type="Proteomes" id="UP000202254">
    <property type="component" value="Segment"/>
</dbReference>
<evidence type="ECO:0000313" key="2">
    <source>
        <dbReference type="Proteomes" id="UP000202254"/>
    </source>
</evidence>
<keyword evidence="2" id="KW-1185">Reference proteome</keyword>
<protein>
    <submittedName>
        <fullName evidence="1">Uncharacterized protein</fullName>
    </submittedName>
</protein>
<dbReference type="EMBL" id="KX130668">
    <property type="protein sequence ID" value="ANM45847.1"/>
    <property type="molecule type" value="Genomic_DNA"/>
</dbReference>
<dbReference type="RefSeq" id="YP_009284629.1">
    <property type="nucleotide sequence ID" value="NC_031050.1"/>
</dbReference>
<name>A0A192Y871_9CAUD</name>